<dbReference type="AlphaFoldDB" id="A0A6A5V6A8"/>
<evidence type="ECO:0000256" key="2">
    <source>
        <dbReference type="ARBA" id="ARBA00022475"/>
    </source>
</evidence>
<feature type="transmembrane region" description="Helical" evidence="4">
    <location>
        <begin position="473"/>
        <end position="490"/>
    </location>
</feature>
<dbReference type="GO" id="GO:0022857">
    <property type="term" value="F:transmembrane transporter activity"/>
    <property type="evidence" value="ECO:0007669"/>
    <property type="project" value="InterPro"/>
</dbReference>
<keyword evidence="4" id="KW-0812">Transmembrane</keyword>
<feature type="transmembrane region" description="Helical" evidence="4">
    <location>
        <begin position="448"/>
        <end position="466"/>
    </location>
</feature>
<feature type="transmembrane region" description="Helical" evidence="4">
    <location>
        <begin position="44"/>
        <end position="66"/>
    </location>
</feature>
<proteinExistence type="predicted"/>
<dbReference type="PANTHER" id="PTHR43702:SF13">
    <property type="entry name" value="MONOSACCHARIDE TRANSPORTER, PUTATIVE (AFU_ORTHOLOGUE AFUA_4G06630)-RELATED"/>
    <property type="match status" value="1"/>
</dbReference>
<evidence type="ECO:0000256" key="4">
    <source>
        <dbReference type="SAM" id="Phobius"/>
    </source>
</evidence>
<feature type="compositionally biased region" description="Basic and acidic residues" evidence="3">
    <location>
        <begin position="846"/>
        <end position="863"/>
    </location>
</feature>
<feature type="compositionally biased region" description="Polar residues" evidence="3">
    <location>
        <begin position="982"/>
        <end position="994"/>
    </location>
</feature>
<dbReference type="Pfam" id="PF20684">
    <property type="entry name" value="Fung_rhodopsin"/>
    <property type="match status" value="1"/>
</dbReference>
<dbReference type="SUPFAM" id="SSF103473">
    <property type="entry name" value="MFS general substrate transporter"/>
    <property type="match status" value="1"/>
</dbReference>
<gene>
    <name evidence="6" type="ORF">BU23DRAFT_473789</name>
</gene>
<name>A0A6A5V6A8_9PLEO</name>
<dbReference type="OrthoDB" id="546893at2759"/>
<feature type="region of interest" description="Disordered" evidence="3">
    <location>
        <begin position="900"/>
        <end position="994"/>
    </location>
</feature>
<feature type="transmembrane region" description="Helical" evidence="4">
    <location>
        <begin position="404"/>
        <end position="425"/>
    </location>
</feature>
<dbReference type="InterPro" id="IPR036259">
    <property type="entry name" value="MFS_trans_sf"/>
</dbReference>
<dbReference type="InterPro" id="IPR049326">
    <property type="entry name" value="Rhodopsin_dom_fungi"/>
</dbReference>
<dbReference type="Pfam" id="PF07690">
    <property type="entry name" value="MFS_1"/>
    <property type="match status" value="1"/>
</dbReference>
<feature type="transmembrane region" description="Helical" evidence="4">
    <location>
        <begin position="571"/>
        <end position="590"/>
    </location>
</feature>
<dbReference type="InterPro" id="IPR011701">
    <property type="entry name" value="MFS"/>
</dbReference>
<dbReference type="PANTHER" id="PTHR43702">
    <property type="entry name" value="L-FUCOSE-PROTON SYMPORTER"/>
    <property type="match status" value="1"/>
</dbReference>
<feature type="transmembrane region" description="Helical" evidence="4">
    <location>
        <begin position="203"/>
        <end position="225"/>
    </location>
</feature>
<dbReference type="InterPro" id="IPR050375">
    <property type="entry name" value="MFS_TsgA-like"/>
</dbReference>
<dbReference type="GO" id="GO:0005886">
    <property type="term" value="C:plasma membrane"/>
    <property type="evidence" value="ECO:0007669"/>
    <property type="project" value="UniProtKB-SubCell"/>
</dbReference>
<feature type="compositionally biased region" description="Low complexity" evidence="3">
    <location>
        <begin position="901"/>
        <end position="917"/>
    </location>
</feature>
<feature type="domain" description="Rhodopsin" evidence="5">
    <location>
        <begin position="28"/>
        <end position="287"/>
    </location>
</feature>
<keyword evidence="7" id="KW-1185">Reference proteome</keyword>
<comment type="subcellular location">
    <subcellularLocation>
        <location evidence="1">Cell inner membrane</location>
        <topology evidence="1">Multi-pass membrane protein</topology>
    </subcellularLocation>
</comment>
<sequence>MTAEPSRAPAVLAVSAATLACCSVFVFFRLISRFAIVRKPGWDDYTIILAWILAFGTSFAICWGTTKGFGRHQGTVPPNDVIPMNKAAYAFSVLYNPALMATKSSILIFYLTLSKTNKVFRWATIATMVVVNVGGLALTLLNVLQCDPVSAAFYTPTPPPATCINIVTIYLSSAPLNIITDLAIFFLPMPLLTAMRLPRKQKIILVITFGFGVFVAVVDVIRIYYLQDAQRYTLRAKQSGANVDDSNQRNDTDFSWYASFSSMWSVVEINIGIMCACVPALKPLVRRFLPKWVLDQTFVDKSTSRTSDSMVIPTNIVSTTRQSNIPSPPVSPTTTRPPPAFGGTDEPMGMMDFLTTPDMDGMPAVYRNDTIATTTRARRGSSAYFDFVDMQKKKNITLRTNDEAVYPVAMVTILFFIWGFAYGLLDTLNSQFQLVAHMSDGQTVGQHSAYYVGYLVAPFTFGRLVFRHWGFKACYIVGLIVYACGALVFWPSAVLTSFPAFLISNFIVGMGLSTLELSANPFIALCGPPEYAEARLCMSQGIQAIGTIVSPLLAKKVLFKASADSLIDVQWAYLGISFFTIILAIVFFYVPLPEATDEELENATARLPVPRDATIGSTNISIVWISLGMGVFSMFCYVGGQESTSTTFAEYLREWAPSLDVVSFQAIEHTGFAVSRLIAAVACIWIKPRFVLAFFFAGVIAFAAAAIFGGVGGVGVAIIVMVKFFEGPLFPLIYAQSLRSLGKHTKDAAVLLTAAIGGGAVWPPIMYAAYRTHSVHYAFCVVVAAYAAGALFPLWLNFPIPSAQRKLADPCRDEQSRRESEVERERRASMGMSEKHKRWNRLKNRLSREKDQLPTVEHRERNSWSEGLAPTFSHTHPAAALRLQAQQRHDSSQIETPVFLSSRNSTSSSAGSSSTSSVEVANEKTSLGNLHDSPQALDFAGRRDSNPTSESDSGIDRSSHVEVTATGSARHVSSEAVYASPMRSQNDPSVSWAG</sequence>
<feature type="transmembrane region" description="Helical" evidence="4">
    <location>
        <begin position="620"/>
        <end position="638"/>
    </location>
</feature>
<feature type="transmembrane region" description="Helical" evidence="4">
    <location>
        <begin position="256"/>
        <end position="281"/>
    </location>
</feature>
<evidence type="ECO:0000256" key="1">
    <source>
        <dbReference type="ARBA" id="ARBA00004429"/>
    </source>
</evidence>
<dbReference type="Proteomes" id="UP000800036">
    <property type="component" value="Unassembled WGS sequence"/>
</dbReference>
<dbReference type="EMBL" id="ML976700">
    <property type="protein sequence ID" value="KAF1970536.1"/>
    <property type="molecule type" value="Genomic_DNA"/>
</dbReference>
<feature type="transmembrane region" description="Helical" evidence="4">
    <location>
        <begin position="748"/>
        <end position="770"/>
    </location>
</feature>
<dbReference type="Gene3D" id="1.20.1250.20">
    <property type="entry name" value="MFS general substrate transporter like domains"/>
    <property type="match status" value="2"/>
</dbReference>
<feature type="compositionally biased region" description="Basic and acidic residues" evidence="3">
    <location>
        <begin position="807"/>
        <end position="828"/>
    </location>
</feature>
<evidence type="ECO:0000313" key="6">
    <source>
        <dbReference type="EMBL" id="KAF1970536.1"/>
    </source>
</evidence>
<accession>A0A6A5V6A8</accession>
<feature type="transmembrane region" description="Helical" evidence="4">
    <location>
        <begin position="12"/>
        <end position="32"/>
    </location>
</feature>
<feature type="transmembrane region" description="Helical" evidence="4">
    <location>
        <begin position="690"/>
        <end position="708"/>
    </location>
</feature>
<dbReference type="PROSITE" id="PS51257">
    <property type="entry name" value="PROKAR_LIPOPROTEIN"/>
    <property type="match status" value="1"/>
</dbReference>
<feature type="transmembrane region" description="Helical" evidence="4">
    <location>
        <begin position="122"/>
        <end position="144"/>
    </location>
</feature>
<feature type="compositionally biased region" description="Basic residues" evidence="3">
    <location>
        <begin position="835"/>
        <end position="845"/>
    </location>
</feature>
<reference evidence="6" key="1">
    <citation type="journal article" date="2020" name="Stud. Mycol.">
        <title>101 Dothideomycetes genomes: a test case for predicting lifestyles and emergence of pathogens.</title>
        <authorList>
            <person name="Haridas S."/>
            <person name="Albert R."/>
            <person name="Binder M."/>
            <person name="Bloem J."/>
            <person name="Labutti K."/>
            <person name="Salamov A."/>
            <person name="Andreopoulos B."/>
            <person name="Baker S."/>
            <person name="Barry K."/>
            <person name="Bills G."/>
            <person name="Bluhm B."/>
            <person name="Cannon C."/>
            <person name="Castanera R."/>
            <person name="Culley D."/>
            <person name="Daum C."/>
            <person name="Ezra D."/>
            <person name="Gonzalez J."/>
            <person name="Henrissat B."/>
            <person name="Kuo A."/>
            <person name="Liang C."/>
            <person name="Lipzen A."/>
            <person name="Lutzoni F."/>
            <person name="Magnuson J."/>
            <person name="Mondo S."/>
            <person name="Nolan M."/>
            <person name="Ohm R."/>
            <person name="Pangilinan J."/>
            <person name="Park H.-J."/>
            <person name="Ramirez L."/>
            <person name="Alfaro M."/>
            <person name="Sun H."/>
            <person name="Tritt A."/>
            <person name="Yoshinaga Y."/>
            <person name="Zwiers L.-H."/>
            <person name="Turgeon B."/>
            <person name="Goodwin S."/>
            <person name="Spatafora J."/>
            <person name="Crous P."/>
            <person name="Grigoriev I."/>
        </authorList>
    </citation>
    <scope>NUCLEOTIDE SEQUENCE</scope>
    <source>
        <strain evidence="6">CBS 107.79</strain>
    </source>
</reference>
<keyword evidence="2" id="KW-1003">Cell membrane</keyword>
<evidence type="ECO:0000313" key="7">
    <source>
        <dbReference type="Proteomes" id="UP000800036"/>
    </source>
</evidence>
<keyword evidence="4" id="KW-1133">Transmembrane helix</keyword>
<keyword evidence="4" id="KW-0472">Membrane</keyword>
<feature type="region of interest" description="Disordered" evidence="3">
    <location>
        <begin position="807"/>
        <end position="871"/>
    </location>
</feature>
<protein>
    <submittedName>
        <fullName evidence="6">MFS general substrate transporter</fullName>
    </submittedName>
</protein>
<organism evidence="6 7">
    <name type="scientific">Bimuria novae-zelandiae CBS 107.79</name>
    <dbReference type="NCBI Taxonomy" id="1447943"/>
    <lineage>
        <taxon>Eukaryota</taxon>
        <taxon>Fungi</taxon>
        <taxon>Dikarya</taxon>
        <taxon>Ascomycota</taxon>
        <taxon>Pezizomycotina</taxon>
        <taxon>Dothideomycetes</taxon>
        <taxon>Pleosporomycetidae</taxon>
        <taxon>Pleosporales</taxon>
        <taxon>Massarineae</taxon>
        <taxon>Didymosphaeriaceae</taxon>
        <taxon>Bimuria</taxon>
    </lineage>
</organism>
<evidence type="ECO:0000256" key="3">
    <source>
        <dbReference type="SAM" id="MobiDB-lite"/>
    </source>
</evidence>
<evidence type="ECO:0000259" key="5">
    <source>
        <dbReference type="Pfam" id="PF20684"/>
    </source>
</evidence>
<feature type="transmembrane region" description="Helical" evidence="4">
    <location>
        <begin position="164"/>
        <end position="191"/>
    </location>
</feature>
<feature type="transmembrane region" description="Helical" evidence="4">
    <location>
        <begin position="776"/>
        <end position="796"/>
    </location>
</feature>
<feature type="transmembrane region" description="Helical" evidence="4">
    <location>
        <begin position="86"/>
        <end position="110"/>
    </location>
</feature>